<dbReference type="InterPro" id="IPR000014">
    <property type="entry name" value="PAS"/>
</dbReference>
<feature type="domain" description="PAS" evidence="1">
    <location>
        <begin position="120"/>
        <end position="190"/>
    </location>
</feature>
<dbReference type="AlphaFoldDB" id="A0A2M9EZ13"/>
<dbReference type="CDD" id="cd01948">
    <property type="entry name" value="EAL"/>
    <property type="match status" value="1"/>
</dbReference>
<dbReference type="SUPFAM" id="SSF55785">
    <property type="entry name" value="PYP-like sensor domain (PAS domain)"/>
    <property type="match status" value="1"/>
</dbReference>
<dbReference type="PROSITE" id="PS50112">
    <property type="entry name" value="PAS"/>
    <property type="match status" value="1"/>
</dbReference>
<evidence type="ECO:0000313" key="5">
    <source>
        <dbReference type="Proteomes" id="UP000228680"/>
    </source>
</evidence>
<dbReference type="CDD" id="cd00130">
    <property type="entry name" value="PAS"/>
    <property type="match status" value="1"/>
</dbReference>
<dbReference type="InterPro" id="IPR013656">
    <property type="entry name" value="PAS_4"/>
</dbReference>
<dbReference type="RefSeq" id="WP_100353021.1">
    <property type="nucleotide sequence ID" value="NZ_PCGR01000002.1"/>
</dbReference>
<dbReference type="SUPFAM" id="SSF55073">
    <property type="entry name" value="Nucleotide cyclase"/>
    <property type="match status" value="1"/>
</dbReference>
<dbReference type="PROSITE" id="PS50887">
    <property type="entry name" value="GGDEF"/>
    <property type="match status" value="1"/>
</dbReference>
<dbReference type="Gene3D" id="3.30.70.270">
    <property type="match status" value="1"/>
</dbReference>
<dbReference type="Gene3D" id="3.20.20.450">
    <property type="entry name" value="EAL domain"/>
    <property type="match status" value="1"/>
</dbReference>
<proteinExistence type="predicted"/>
<dbReference type="Gene3D" id="3.30.450.20">
    <property type="entry name" value="PAS domain"/>
    <property type="match status" value="2"/>
</dbReference>
<dbReference type="CDD" id="cd01949">
    <property type="entry name" value="GGDEF"/>
    <property type="match status" value="1"/>
</dbReference>
<dbReference type="InterPro" id="IPR035919">
    <property type="entry name" value="EAL_sf"/>
</dbReference>
<dbReference type="SMART" id="SM00267">
    <property type="entry name" value="GGDEF"/>
    <property type="match status" value="1"/>
</dbReference>
<dbReference type="Proteomes" id="UP000228680">
    <property type="component" value="Unassembled WGS sequence"/>
</dbReference>
<dbReference type="EMBL" id="PCGR01000002">
    <property type="protein sequence ID" value="PJK16450.1"/>
    <property type="molecule type" value="Genomic_DNA"/>
</dbReference>
<dbReference type="Pfam" id="PF08448">
    <property type="entry name" value="PAS_4"/>
    <property type="match status" value="2"/>
</dbReference>
<dbReference type="InterPro" id="IPR035965">
    <property type="entry name" value="PAS-like_dom_sf"/>
</dbReference>
<dbReference type="Pfam" id="PF00563">
    <property type="entry name" value="EAL"/>
    <property type="match status" value="1"/>
</dbReference>
<dbReference type="InterPro" id="IPR052155">
    <property type="entry name" value="Biofilm_reg_signaling"/>
</dbReference>
<evidence type="ECO:0000259" key="3">
    <source>
        <dbReference type="PROSITE" id="PS50887"/>
    </source>
</evidence>
<dbReference type="InterPro" id="IPR001633">
    <property type="entry name" value="EAL_dom"/>
</dbReference>
<sequence>MEQALLDAFQENIALIDTDGKIYATNSAWKRFARENGAPKDYTDIDRNYLSLLTATGSFEEAAGIRDVLSGSLPFYDSSYACPSPREDQWYLMRVTPLKEQGVVVGAVISHRNITKEEQQRREVYDVLESMTDAFYALDPEWRFVYLNDQAATLLRRSKEDLIGKNMWEVFPEAKKTAIYPAYLAVLKSEQSRVMEQFYPPLEAWFEIHIYPRGSGGISVYFKDVTDKKQKEFKLWETAHFDHLTGLPNRMHLYKELTAKIKEQQKLGIFFLDLNDFKMINDVYGHDKGDELLQQVASRLKTQLGPEFFISRFGGDEFVIKTDYLDEEQLDQEAERIASCFHDAFWLQGVNGFHVTASIGIALYPQDATSVDDLITKSDMAMYEAKKIKQTHWMYYSTSMAESWNRRLRLEKELLPALQAGHLLPHYQPELDTVVQQVVSLEVLARWFHPTLGFISPQEFIPIAEESAQLQALTEGLIQHALKDFIYWQHHCGYRGMLSINVTSQLVSEDSFCEFLVKIKKECGVADGLLELELTENMQLFESPFIQQKLRLLQENGFRIAIDDFGSGYSNFSYISEFPIDKIKIDKSFIDYIGESEKGEAVLDSLVLLSLRLGIDLVAEGVETEAQVHYLQLRECMLMQGYYFSKPIPAEEATTFLQRLLVNE</sequence>
<dbReference type="NCBIfam" id="TIGR00254">
    <property type="entry name" value="GGDEF"/>
    <property type="match status" value="1"/>
</dbReference>
<protein>
    <recommendedName>
        <fullName evidence="6">GGDEF domain-containing protein</fullName>
    </recommendedName>
</protein>
<dbReference type="SMART" id="SM00052">
    <property type="entry name" value="EAL"/>
    <property type="match status" value="1"/>
</dbReference>
<dbReference type="InterPro" id="IPR000160">
    <property type="entry name" value="GGDEF_dom"/>
</dbReference>
<dbReference type="PROSITE" id="PS50883">
    <property type="entry name" value="EAL"/>
    <property type="match status" value="1"/>
</dbReference>
<accession>A0A2M9EZ13</accession>
<evidence type="ECO:0000313" key="4">
    <source>
        <dbReference type="EMBL" id="PJK16450.1"/>
    </source>
</evidence>
<evidence type="ECO:0000259" key="1">
    <source>
        <dbReference type="PROSITE" id="PS50112"/>
    </source>
</evidence>
<evidence type="ECO:0008006" key="6">
    <source>
        <dbReference type="Google" id="ProtNLM"/>
    </source>
</evidence>
<feature type="domain" description="EAL" evidence="2">
    <location>
        <begin position="407"/>
        <end position="661"/>
    </location>
</feature>
<comment type="caution">
    <text evidence="4">The sequence shown here is derived from an EMBL/GenBank/DDBJ whole genome shotgun (WGS) entry which is preliminary data.</text>
</comment>
<dbReference type="Pfam" id="PF00990">
    <property type="entry name" value="GGDEF"/>
    <property type="match status" value="1"/>
</dbReference>
<evidence type="ECO:0000259" key="2">
    <source>
        <dbReference type="PROSITE" id="PS50883"/>
    </source>
</evidence>
<dbReference type="PANTHER" id="PTHR44757">
    <property type="entry name" value="DIGUANYLATE CYCLASE DGCP"/>
    <property type="match status" value="1"/>
</dbReference>
<dbReference type="NCBIfam" id="TIGR00229">
    <property type="entry name" value="sensory_box"/>
    <property type="match status" value="1"/>
</dbReference>
<dbReference type="SUPFAM" id="SSF141868">
    <property type="entry name" value="EAL domain-like"/>
    <property type="match status" value="1"/>
</dbReference>
<keyword evidence="5" id="KW-1185">Reference proteome</keyword>
<name>A0A2M9EZ13_9BACL</name>
<gene>
    <name evidence="4" type="ORF">CQS04_04650</name>
</gene>
<organism evidence="4 5">
    <name type="scientific">Chryseomicrobium excrementi</name>
    <dbReference type="NCBI Taxonomy" id="2041346"/>
    <lineage>
        <taxon>Bacteria</taxon>
        <taxon>Bacillati</taxon>
        <taxon>Bacillota</taxon>
        <taxon>Bacilli</taxon>
        <taxon>Bacillales</taxon>
        <taxon>Caryophanaceae</taxon>
        <taxon>Chryseomicrobium</taxon>
    </lineage>
</organism>
<feature type="domain" description="GGDEF" evidence="3">
    <location>
        <begin position="265"/>
        <end position="398"/>
    </location>
</feature>
<dbReference type="OrthoDB" id="2624050at2"/>
<reference evidence="4 5" key="1">
    <citation type="submission" date="2017-10" db="EMBL/GenBank/DDBJ databases">
        <title>Draft genome of Chryseomicrobium casticus sp. nov.</title>
        <authorList>
            <person name="Chakraborty R."/>
            <person name="Saha T."/>
        </authorList>
    </citation>
    <scope>NUCLEOTIDE SEQUENCE [LARGE SCALE GENOMIC DNA]</scope>
    <source>
        <strain evidence="4 5">ET03</strain>
    </source>
</reference>
<dbReference type="PANTHER" id="PTHR44757:SF2">
    <property type="entry name" value="BIOFILM ARCHITECTURE MAINTENANCE PROTEIN MBAA"/>
    <property type="match status" value="1"/>
</dbReference>
<dbReference type="InterPro" id="IPR029787">
    <property type="entry name" value="Nucleotide_cyclase"/>
</dbReference>
<dbReference type="InterPro" id="IPR043128">
    <property type="entry name" value="Rev_trsase/Diguanyl_cyclase"/>
</dbReference>
<dbReference type="SMART" id="SM00091">
    <property type="entry name" value="PAS"/>
    <property type="match status" value="1"/>
</dbReference>